<protein>
    <submittedName>
        <fullName evidence="7">Sterol desaturase family protein</fullName>
    </submittedName>
</protein>
<dbReference type="InterPro" id="IPR006694">
    <property type="entry name" value="Fatty_acid_hydroxylase"/>
</dbReference>
<dbReference type="GO" id="GO:0016020">
    <property type="term" value="C:membrane"/>
    <property type="evidence" value="ECO:0007669"/>
    <property type="project" value="UniProtKB-SubCell"/>
</dbReference>
<sequence length="272" mass="31747">MDSANLVTEALTNGAFFLGRSWTRYLVVCGGAFVLFWVVFKERFAHRRIQRQNPERRTLLSEFRNSLLGIIFFLLPSVLSTPLYLSGHMKLITDPSATSPAMIALSFVLFVIGADTWFYWTHRGMHHSNVYRFTHELHHRSKQPSPLAGYAFSAIEGFVLGLYLPLVLLVFPVNRVMLWIFVFWFTFLEAYVHLGFEVLPRWIARNPVTKFLGTAVFHDMHHENGAYNFGVYFTWWDRMMGTIHPQYTERYEQVTEQRLLWRAPVDGVEDSV</sequence>
<keyword evidence="2 5" id="KW-0812">Transmembrane</keyword>
<evidence type="ECO:0000256" key="5">
    <source>
        <dbReference type="SAM" id="Phobius"/>
    </source>
</evidence>
<evidence type="ECO:0000256" key="2">
    <source>
        <dbReference type="ARBA" id="ARBA00022692"/>
    </source>
</evidence>
<feature type="transmembrane region" description="Helical" evidence="5">
    <location>
        <begin position="66"/>
        <end position="85"/>
    </location>
</feature>
<feature type="transmembrane region" description="Helical" evidence="5">
    <location>
        <begin position="22"/>
        <end position="40"/>
    </location>
</feature>
<evidence type="ECO:0000313" key="8">
    <source>
        <dbReference type="Proteomes" id="UP000005801"/>
    </source>
</evidence>
<dbReference type="GO" id="GO:0016491">
    <property type="term" value="F:oxidoreductase activity"/>
    <property type="evidence" value="ECO:0007669"/>
    <property type="project" value="InterPro"/>
</dbReference>
<dbReference type="GO" id="GO:0005506">
    <property type="term" value="F:iron ion binding"/>
    <property type="evidence" value="ECO:0007669"/>
    <property type="project" value="InterPro"/>
</dbReference>
<gene>
    <name evidence="7" type="ORF">PPSIR1_06256</name>
</gene>
<reference evidence="7 8" key="1">
    <citation type="submission" date="2007-06" db="EMBL/GenBank/DDBJ databases">
        <authorList>
            <person name="Shimkets L."/>
            <person name="Ferriera S."/>
            <person name="Johnson J."/>
            <person name="Kravitz S."/>
            <person name="Beeson K."/>
            <person name="Sutton G."/>
            <person name="Rogers Y.-H."/>
            <person name="Friedman R."/>
            <person name="Frazier M."/>
            <person name="Venter J.C."/>
        </authorList>
    </citation>
    <scope>NUCLEOTIDE SEQUENCE [LARGE SCALE GENOMIC DNA]</scope>
    <source>
        <strain evidence="7 8">SIR-1</strain>
    </source>
</reference>
<evidence type="ECO:0000256" key="3">
    <source>
        <dbReference type="ARBA" id="ARBA00022989"/>
    </source>
</evidence>
<dbReference type="PANTHER" id="PTHR11863">
    <property type="entry name" value="STEROL DESATURASE"/>
    <property type="match status" value="1"/>
</dbReference>
<evidence type="ECO:0000256" key="4">
    <source>
        <dbReference type="ARBA" id="ARBA00023136"/>
    </source>
</evidence>
<dbReference type="STRING" id="391625.PPSIR1_06256"/>
<dbReference type="AlphaFoldDB" id="A6G6X6"/>
<evidence type="ECO:0000313" key="7">
    <source>
        <dbReference type="EMBL" id="EDM78429.1"/>
    </source>
</evidence>
<comment type="caution">
    <text evidence="7">The sequence shown here is derived from an EMBL/GenBank/DDBJ whole genome shotgun (WGS) entry which is preliminary data.</text>
</comment>
<feature type="transmembrane region" description="Helical" evidence="5">
    <location>
        <begin position="147"/>
        <end position="171"/>
    </location>
</feature>
<evidence type="ECO:0000256" key="1">
    <source>
        <dbReference type="ARBA" id="ARBA00004370"/>
    </source>
</evidence>
<keyword evidence="3 5" id="KW-1133">Transmembrane helix</keyword>
<accession>A6G6X6</accession>
<dbReference type="Proteomes" id="UP000005801">
    <property type="component" value="Unassembled WGS sequence"/>
</dbReference>
<dbReference type="eggNOG" id="COG3000">
    <property type="taxonomic scope" value="Bacteria"/>
</dbReference>
<feature type="transmembrane region" description="Helical" evidence="5">
    <location>
        <begin position="97"/>
        <end position="120"/>
    </location>
</feature>
<dbReference type="Pfam" id="PF04116">
    <property type="entry name" value="FA_hydroxylase"/>
    <property type="match status" value="1"/>
</dbReference>
<organism evidence="7 8">
    <name type="scientific">Plesiocystis pacifica SIR-1</name>
    <dbReference type="NCBI Taxonomy" id="391625"/>
    <lineage>
        <taxon>Bacteria</taxon>
        <taxon>Pseudomonadati</taxon>
        <taxon>Myxococcota</taxon>
        <taxon>Polyangia</taxon>
        <taxon>Nannocystales</taxon>
        <taxon>Nannocystaceae</taxon>
        <taxon>Plesiocystis</taxon>
    </lineage>
</organism>
<dbReference type="GO" id="GO:0008610">
    <property type="term" value="P:lipid biosynthetic process"/>
    <property type="evidence" value="ECO:0007669"/>
    <property type="project" value="InterPro"/>
</dbReference>
<keyword evidence="4 5" id="KW-0472">Membrane</keyword>
<name>A6G6X6_9BACT</name>
<feature type="domain" description="Fatty acid hydroxylase" evidence="6">
    <location>
        <begin position="107"/>
        <end position="242"/>
    </location>
</feature>
<feature type="transmembrane region" description="Helical" evidence="5">
    <location>
        <begin position="177"/>
        <end position="196"/>
    </location>
</feature>
<comment type="subcellular location">
    <subcellularLocation>
        <location evidence="1">Membrane</location>
    </subcellularLocation>
</comment>
<proteinExistence type="predicted"/>
<evidence type="ECO:0000259" key="6">
    <source>
        <dbReference type="Pfam" id="PF04116"/>
    </source>
</evidence>
<dbReference type="EMBL" id="ABCS01000031">
    <property type="protein sequence ID" value="EDM78429.1"/>
    <property type="molecule type" value="Genomic_DNA"/>
</dbReference>
<keyword evidence="8" id="KW-1185">Reference proteome</keyword>
<dbReference type="InterPro" id="IPR050307">
    <property type="entry name" value="Sterol_Desaturase_Related"/>
</dbReference>